<comment type="caution">
    <text evidence="1">The sequence shown here is derived from an EMBL/GenBank/DDBJ whole genome shotgun (WGS) entry which is preliminary data.</text>
</comment>
<sequence>MFGKEKPERVRCHERVTTPTLLKRTEEIAKIEKKHVDELKLLNDKVEEMET</sequence>
<evidence type="ECO:0000313" key="2">
    <source>
        <dbReference type="Proteomes" id="UP000447434"/>
    </source>
</evidence>
<dbReference type="Proteomes" id="UP000447434">
    <property type="component" value="Chromosome 2"/>
</dbReference>
<accession>A0A6A4R0E6</accession>
<dbReference type="OrthoDB" id="1403667at2759"/>
<organism evidence="1 2">
    <name type="scientific">Lupinus albus</name>
    <name type="common">White lupine</name>
    <name type="synonym">Lupinus termis</name>
    <dbReference type="NCBI Taxonomy" id="3870"/>
    <lineage>
        <taxon>Eukaryota</taxon>
        <taxon>Viridiplantae</taxon>
        <taxon>Streptophyta</taxon>
        <taxon>Embryophyta</taxon>
        <taxon>Tracheophyta</taxon>
        <taxon>Spermatophyta</taxon>
        <taxon>Magnoliopsida</taxon>
        <taxon>eudicotyledons</taxon>
        <taxon>Gunneridae</taxon>
        <taxon>Pentapetalae</taxon>
        <taxon>rosids</taxon>
        <taxon>fabids</taxon>
        <taxon>Fabales</taxon>
        <taxon>Fabaceae</taxon>
        <taxon>Papilionoideae</taxon>
        <taxon>50 kb inversion clade</taxon>
        <taxon>genistoids sensu lato</taxon>
        <taxon>core genistoids</taxon>
        <taxon>Genisteae</taxon>
        <taxon>Lupinus</taxon>
    </lineage>
</organism>
<dbReference type="EMBL" id="WOCE01000002">
    <property type="protein sequence ID" value="KAE9619511.1"/>
    <property type="molecule type" value="Genomic_DNA"/>
</dbReference>
<evidence type="ECO:0000313" key="1">
    <source>
        <dbReference type="EMBL" id="KAE9619511.1"/>
    </source>
</evidence>
<keyword evidence="2" id="KW-1185">Reference proteome</keyword>
<protein>
    <submittedName>
        <fullName evidence="1">Uncharacterized protein</fullName>
    </submittedName>
</protein>
<gene>
    <name evidence="1" type="ORF">Lalb_Chr02g0153941</name>
</gene>
<proteinExistence type="predicted"/>
<name>A0A6A4R0E6_LUPAL</name>
<dbReference type="AlphaFoldDB" id="A0A6A4R0E6"/>
<reference evidence="2" key="1">
    <citation type="journal article" date="2020" name="Nat. Commun.">
        <title>Genome sequence of the cluster root forming white lupin.</title>
        <authorList>
            <person name="Hufnagel B."/>
            <person name="Marques A."/>
            <person name="Soriano A."/>
            <person name="Marques L."/>
            <person name="Divol F."/>
            <person name="Doumas P."/>
            <person name="Sallet E."/>
            <person name="Mancinotti D."/>
            <person name="Carrere S."/>
            <person name="Marande W."/>
            <person name="Arribat S."/>
            <person name="Keller J."/>
            <person name="Huneau C."/>
            <person name="Blein T."/>
            <person name="Aime D."/>
            <person name="Laguerre M."/>
            <person name="Taylor J."/>
            <person name="Schubert V."/>
            <person name="Nelson M."/>
            <person name="Geu-Flores F."/>
            <person name="Crespi M."/>
            <person name="Gallardo-Guerrero K."/>
            <person name="Delaux P.-M."/>
            <person name="Salse J."/>
            <person name="Berges H."/>
            <person name="Guyot R."/>
            <person name="Gouzy J."/>
            <person name="Peret B."/>
        </authorList>
    </citation>
    <scope>NUCLEOTIDE SEQUENCE [LARGE SCALE GENOMIC DNA]</scope>
    <source>
        <strain evidence="2">cv. Amiga</strain>
    </source>
</reference>